<reference evidence="1" key="1">
    <citation type="submission" date="2014-11" db="EMBL/GenBank/DDBJ databases">
        <authorList>
            <person name="Amaro Gonzalez C."/>
        </authorList>
    </citation>
    <scope>NUCLEOTIDE SEQUENCE</scope>
</reference>
<reference evidence="1" key="2">
    <citation type="journal article" date="2015" name="Fish Shellfish Immunol.">
        <title>Early steps in the European eel (Anguilla anguilla)-Vibrio vulnificus interaction in the gills: Role of the RtxA13 toxin.</title>
        <authorList>
            <person name="Callol A."/>
            <person name="Pajuelo D."/>
            <person name="Ebbesson L."/>
            <person name="Teles M."/>
            <person name="MacKenzie S."/>
            <person name="Amaro C."/>
        </authorList>
    </citation>
    <scope>NUCLEOTIDE SEQUENCE</scope>
</reference>
<dbReference type="AlphaFoldDB" id="A0A0E9SEJ3"/>
<accession>A0A0E9SEJ3</accession>
<name>A0A0E9SEJ3_ANGAN</name>
<proteinExistence type="predicted"/>
<organism evidence="1">
    <name type="scientific">Anguilla anguilla</name>
    <name type="common">European freshwater eel</name>
    <name type="synonym">Muraena anguilla</name>
    <dbReference type="NCBI Taxonomy" id="7936"/>
    <lineage>
        <taxon>Eukaryota</taxon>
        <taxon>Metazoa</taxon>
        <taxon>Chordata</taxon>
        <taxon>Craniata</taxon>
        <taxon>Vertebrata</taxon>
        <taxon>Euteleostomi</taxon>
        <taxon>Actinopterygii</taxon>
        <taxon>Neopterygii</taxon>
        <taxon>Teleostei</taxon>
        <taxon>Anguilliformes</taxon>
        <taxon>Anguillidae</taxon>
        <taxon>Anguilla</taxon>
    </lineage>
</organism>
<evidence type="ECO:0000313" key="1">
    <source>
        <dbReference type="EMBL" id="JAH39677.1"/>
    </source>
</evidence>
<dbReference type="EMBL" id="GBXM01068900">
    <property type="protein sequence ID" value="JAH39677.1"/>
    <property type="molecule type" value="Transcribed_RNA"/>
</dbReference>
<protein>
    <submittedName>
        <fullName evidence="1">Uncharacterized protein</fullName>
    </submittedName>
</protein>
<sequence>MIFQRIFFNQHDRTKKALFQLLLYI</sequence>